<evidence type="ECO:0000313" key="2">
    <source>
        <dbReference type="Proteomes" id="UP000516437"/>
    </source>
</evidence>
<name>A0A6A1W5Z7_9ROSI</name>
<protein>
    <submittedName>
        <fullName evidence="1">Uncharacterized protein</fullName>
    </submittedName>
</protein>
<reference evidence="1 2" key="1">
    <citation type="journal article" date="2019" name="Plant Biotechnol. J.">
        <title>The red bayberry genome and genetic basis of sex determination.</title>
        <authorList>
            <person name="Jia H.M."/>
            <person name="Jia H.J."/>
            <person name="Cai Q.L."/>
            <person name="Wang Y."/>
            <person name="Zhao H.B."/>
            <person name="Yang W.F."/>
            <person name="Wang G.Y."/>
            <person name="Li Y.H."/>
            <person name="Zhan D.L."/>
            <person name="Shen Y.T."/>
            <person name="Niu Q.F."/>
            <person name="Chang L."/>
            <person name="Qiu J."/>
            <person name="Zhao L."/>
            <person name="Xie H.B."/>
            <person name="Fu W.Y."/>
            <person name="Jin J."/>
            <person name="Li X.W."/>
            <person name="Jiao Y."/>
            <person name="Zhou C.C."/>
            <person name="Tu T."/>
            <person name="Chai C.Y."/>
            <person name="Gao J.L."/>
            <person name="Fan L.J."/>
            <person name="van de Weg E."/>
            <person name="Wang J.Y."/>
            <person name="Gao Z.S."/>
        </authorList>
    </citation>
    <scope>NUCLEOTIDE SEQUENCE [LARGE SCALE GENOMIC DNA]</scope>
    <source>
        <tissue evidence="1">Leaves</tissue>
    </source>
</reference>
<comment type="caution">
    <text evidence="1">The sequence shown here is derived from an EMBL/GenBank/DDBJ whole genome shotgun (WGS) entry which is preliminary data.</text>
</comment>
<keyword evidence="2" id="KW-1185">Reference proteome</keyword>
<gene>
    <name evidence="1" type="ORF">CJ030_MR3G009419</name>
</gene>
<accession>A0A6A1W5Z7</accession>
<dbReference type="Proteomes" id="UP000516437">
    <property type="component" value="Chromosome 3"/>
</dbReference>
<sequence length="149" mass="16490">MQPLALSPNEADIAKSGTQHSLFRRLLSLTPALSPSFPNKSTPQLLRTSSSPLTSLGTQLCNRAHKWRKAHSFSASPLSLLQLSLSFPWLSLAACRRVLTHSSMSRHPSNKPMPSSTSTLPSLSFPCPMKLAIICYCSQKHVRSRFFEK</sequence>
<organism evidence="1 2">
    <name type="scientific">Morella rubra</name>
    <name type="common">Chinese bayberry</name>
    <dbReference type="NCBI Taxonomy" id="262757"/>
    <lineage>
        <taxon>Eukaryota</taxon>
        <taxon>Viridiplantae</taxon>
        <taxon>Streptophyta</taxon>
        <taxon>Embryophyta</taxon>
        <taxon>Tracheophyta</taxon>
        <taxon>Spermatophyta</taxon>
        <taxon>Magnoliopsida</taxon>
        <taxon>eudicotyledons</taxon>
        <taxon>Gunneridae</taxon>
        <taxon>Pentapetalae</taxon>
        <taxon>rosids</taxon>
        <taxon>fabids</taxon>
        <taxon>Fagales</taxon>
        <taxon>Myricaceae</taxon>
        <taxon>Morella</taxon>
    </lineage>
</organism>
<evidence type="ECO:0000313" key="1">
    <source>
        <dbReference type="EMBL" id="KAB1220631.1"/>
    </source>
</evidence>
<proteinExistence type="predicted"/>
<dbReference type="AlphaFoldDB" id="A0A6A1W5Z7"/>
<dbReference type="EMBL" id="RXIC02000021">
    <property type="protein sequence ID" value="KAB1220631.1"/>
    <property type="molecule type" value="Genomic_DNA"/>
</dbReference>